<evidence type="ECO:0000259" key="1">
    <source>
        <dbReference type="Pfam" id="PF13966"/>
    </source>
</evidence>
<reference evidence="2 3" key="1">
    <citation type="submission" date="2024-02" db="EMBL/GenBank/DDBJ databases">
        <title>High-quality chromosome-scale genome assembly of Pensacola bahiagrass (Paspalum notatum Flugge var. saurae).</title>
        <authorList>
            <person name="Vega J.M."/>
            <person name="Podio M."/>
            <person name="Orjuela J."/>
            <person name="Siena L.A."/>
            <person name="Pessino S.C."/>
            <person name="Combes M.C."/>
            <person name="Mariac C."/>
            <person name="Albertini E."/>
            <person name="Pupilli F."/>
            <person name="Ortiz J.P.A."/>
            <person name="Leblanc O."/>
        </authorList>
    </citation>
    <scope>NUCLEOTIDE SEQUENCE [LARGE SCALE GENOMIC DNA]</scope>
    <source>
        <strain evidence="2">R1</strain>
        <tissue evidence="2">Leaf</tissue>
    </source>
</reference>
<keyword evidence="3" id="KW-1185">Reference proteome</keyword>
<name>A0AAQ3URD6_PASNO</name>
<feature type="domain" description="Reverse transcriptase zinc-binding" evidence="1">
    <location>
        <begin position="70"/>
        <end position="117"/>
    </location>
</feature>
<dbReference type="InterPro" id="IPR026960">
    <property type="entry name" value="RVT-Znf"/>
</dbReference>
<dbReference type="Pfam" id="PF13966">
    <property type="entry name" value="zf-RVT"/>
    <property type="match status" value="1"/>
</dbReference>
<sequence>MQDALDSNAWVRDIRGGLSAAAFVEYLQLWDILADFELHPGIEDQHIWTPSSTGEFSTQSAYRSFLVGAVAVLNRCWTADRLARRGLEHPEHCLLCDQEEENMQHLRTSCAFARTVWISVLRMDSLQQHALGLSDNIFVEWWRQATQQVPRHSRKGFNSLVVLVAWWIWKHKNMCVFKGASPSLDNILSNVKDEARLWCMAGAKGLRSLWP</sequence>
<dbReference type="AlphaFoldDB" id="A0AAQ3URD6"/>
<evidence type="ECO:0000313" key="3">
    <source>
        <dbReference type="Proteomes" id="UP001341281"/>
    </source>
</evidence>
<organism evidence="2 3">
    <name type="scientific">Paspalum notatum var. saurae</name>
    <dbReference type="NCBI Taxonomy" id="547442"/>
    <lineage>
        <taxon>Eukaryota</taxon>
        <taxon>Viridiplantae</taxon>
        <taxon>Streptophyta</taxon>
        <taxon>Embryophyta</taxon>
        <taxon>Tracheophyta</taxon>
        <taxon>Spermatophyta</taxon>
        <taxon>Magnoliopsida</taxon>
        <taxon>Liliopsida</taxon>
        <taxon>Poales</taxon>
        <taxon>Poaceae</taxon>
        <taxon>PACMAD clade</taxon>
        <taxon>Panicoideae</taxon>
        <taxon>Andropogonodae</taxon>
        <taxon>Paspaleae</taxon>
        <taxon>Paspalinae</taxon>
        <taxon>Paspalum</taxon>
    </lineage>
</organism>
<dbReference type="EMBL" id="CP144754">
    <property type="protein sequence ID" value="WVZ97154.1"/>
    <property type="molecule type" value="Genomic_DNA"/>
</dbReference>
<dbReference type="Proteomes" id="UP001341281">
    <property type="component" value="Chromosome 10"/>
</dbReference>
<protein>
    <recommendedName>
        <fullName evidence="1">Reverse transcriptase zinc-binding domain-containing protein</fullName>
    </recommendedName>
</protein>
<accession>A0AAQ3URD6</accession>
<evidence type="ECO:0000313" key="2">
    <source>
        <dbReference type="EMBL" id="WVZ97154.1"/>
    </source>
</evidence>
<gene>
    <name evidence="2" type="ORF">U9M48_042709</name>
</gene>
<proteinExistence type="predicted"/>